<sequence length="51" mass="5401">MPGEAADVNRVGEKHSMFDDELTDDELDRLEALGAAEDAELIIAAAGELDA</sequence>
<evidence type="ECO:0000313" key="2">
    <source>
        <dbReference type="EMBL" id="TCO47736.1"/>
    </source>
</evidence>
<dbReference type="AlphaFoldDB" id="A0A4R2ITE8"/>
<comment type="caution">
    <text evidence="2">The sequence shown here is derived from an EMBL/GenBank/DDBJ whole genome shotgun (WGS) entry which is preliminary data.</text>
</comment>
<dbReference type="EMBL" id="SLWR01000005">
    <property type="protein sequence ID" value="TCO47736.1"/>
    <property type="molecule type" value="Genomic_DNA"/>
</dbReference>
<proteinExistence type="predicted"/>
<feature type="region of interest" description="Disordered" evidence="1">
    <location>
        <begin position="1"/>
        <end position="20"/>
    </location>
</feature>
<reference evidence="2 3" key="1">
    <citation type="journal article" date="2015" name="Stand. Genomic Sci.">
        <title>Genomic Encyclopedia of Bacterial and Archaeal Type Strains, Phase III: the genomes of soil and plant-associated and newly described type strains.</title>
        <authorList>
            <person name="Whitman W.B."/>
            <person name="Woyke T."/>
            <person name="Klenk H.P."/>
            <person name="Zhou Y."/>
            <person name="Lilburn T.G."/>
            <person name="Beck B.J."/>
            <person name="De Vos P."/>
            <person name="Vandamme P."/>
            <person name="Eisen J.A."/>
            <person name="Garrity G."/>
            <person name="Hugenholtz P."/>
            <person name="Kyrpides N.C."/>
        </authorList>
    </citation>
    <scope>NUCLEOTIDE SEQUENCE [LARGE SCALE GENOMIC DNA]</scope>
    <source>
        <strain evidence="2 3">VKM Ac-2541</strain>
    </source>
</reference>
<dbReference type="Proteomes" id="UP000295573">
    <property type="component" value="Unassembled WGS sequence"/>
</dbReference>
<keyword evidence="3" id="KW-1185">Reference proteome</keyword>
<accession>A0A4R2ITE8</accession>
<evidence type="ECO:0000313" key="3">
    <source>
        <dbReference type="Proteomes" id="UP000295573"/>
    </source>
</evidence>
<evidence type="ECO:0000256" key="1">
    <source>
        <dbReference type="SAM" id="MobiDB-lite"/>
    </source>
</evidence>
<organism evidence="2 3">
    <name type="scientific">Kribbella antiqua</name>
    <dbReference type="NCBI Taxonomy" id="2512217"/>
    <lineage>
        <taxon>Bacteria</taxon>
        <taxon>Bacillati</taxon>
        <taxon>Actinomycetota</taxon>
        <taxon>Actinomycetes</taxon>
        <taxon>Propionibacteriales</taxon>
        <taxon>Kribbellaceae</taxon>
        <taxon>Kribbella</taxon>
    </lineage>
</organism>
<protein>
    <submittedName>
        <fullName evidence="2">Uncharacterized protein</fullName>
    </submittedName>
</protein>
<gene>
    <name evidence="2" type="ORF">EV646_105292</name>
</gene>
<name>A0A4R2ITE8_9ACTN</name>